<dbReference type="GO" id="GO:0006310">
    <property type="term" value="P:DNA recombination"/>
    <property type="evidence" value="ECO:0007669"/>
    <property type="project" value="InterPro"/>
</dbReference>
<dbReference type="InterPro" id="IPR014751">
    <property type="entry name" value="XRCC4-like_C"/>
</dbReference>
<evidence type="ECO:0000256" key="1">
    <source>
        <dbReference type="SAM" id="Coils"/>
    </source>
</evidence>
<protein>
    <recommendedName>
        <fullName evidence="3">XRCC4 coiled-coil domain-containing protein</fullName>
    </recommendedName>
</protein>
<sequence length="311" mass="36100">MSKITTIRAVNKSVDSGKEELVISTEWSDDKLKIIILRDSNTPLVGEAQFDDFMKYSKSFDKPLEQYIDELKNYLSHKNVDVEFYLKDEKFFWKKKKWALGQITVKAVTDAGVIAAYTMRLVEYYASSKANESRLEKDNEDLRNANLELIDQLNVMVTLKNKVETALYKKCTLLINTKKEKIRQLKSKVKVMNSNNRVYDAPTDESENELEPCTDSKSDSINCPNKRLLDENIDTKEEKRKKTESNVQYEKSKSKTDKIVSTSKEETSLHEDEETPDFISDESLCEMELKLEDERLEEATINQEQSSEEMF</sequence>
<evidence type="ECO:0000256" key="2">
    <source>
        <dbReference type="SAM" id="MobiDB-lite"/>
    </source>
</evidence>
<feature type="compositionally biased region" description="Acidic residues" evidence="2">
    <location>
        <begin position="202"/>
        <end position="212"/>
    </location>
</feature>
<evidence type="ECO:0000313" key="5">
    <source>
        <dbReference type="Proteomes" id="UP000215335"/>
    </source>
</evidence>
<feature type="coiled-coil region" evidence="1">
    <location>
        <begin position="125"/>
        <end position="195"/>
    </location>
</feature>
<dbReference type="GO" id="GO:0006303">
    <property type="term" value="P:double-strand break repair via nonhomologous end joining"/>
    <property type="evidence" value="ECO:0007669"/>
    <property type="project" value="TreeGrafter"/>
</dbReference>
<feature type="compositionally biased region" description="Acidic residues" evidence="2">
    <location>
        <begin position="271"/>
        <end position="283"/>
    </location>
</feature>
<dbReference type="AlphaFoldDB" id="A0A232EW45"/>
<proteinExistence type="predicted"/>
<dbReference type="GO" id="GO:0010165">
    <property type="term" value="P:response to X-ray"/>
    <property type="evidence" value="ECO:0007669"/>
    <property type="project" value="TreeGrafter"/>
</dbReference>
<dbReference type="GO" id="GO:0003677">
    <property type="term" value="F:DNA binding"/>
    <property type="evidence" value="ECO:0007669"/>
    <property type="project" value="InterPro"/>
</dbReference>
<keyword evidence="1" id="KW-0175">Coiled coil</keyword>
<dbReference type="STRING" id="543379.A0A232EW45"/>
<dbReference type="OrthoDB" id="8064436at2759"/>
<feature type="region of interest" description="Disordered" evidence="2">
    <location>
        <begin position="237"/>
        <end position="283"/>
    </location>
</feature>
<name>A0A232EW45_9HYME</name>
<reference evidence="4 5" key="1">
    <citation type="journal article" date="2017" name="Curr. Biol.">
        <title>The Evolution of Venom by Co-option of Single-Copy Genes.</title>
        <authorList>
            <person name="Martinson E.O."/>
            <person name="Mrinalini"/>
            <person name="Kelkar Y.D."/>
            <person name="Chang C.H."/>
            <person name="Werren J.H."/>
        </authorList>
    </citation>
    <scope>NUCLEOTIDE SEQUENCE [LARGE SCALE GENOMIC DNA]</scope>
    <source>
        <strain evidence="4 5">Alberta</strain>
        <tissue evidence="4">Whole body</tissue>
    </source>
</reference>
<keyword evidence="5" id="KW-1185">Reference proteome</keyword>
<dbReference type="PANTHER" id="PTHR28559">
    <property type="entry name" value="DNA REPAIR PROTEIN XRCC4"/>
    <property type="match status" value="1"/>
</dbReference>
<organism evidence="4 5">
    <name type="scientific">Trichomalopsis sarcophagae</name>
    <dbReference type="NCBI Taxonomy" id="543379"/>
    <lineage>
        <taxon>Eukaryota</taxon>
        <taxon>Metazoa</taxon>
        <taxon>Ecdysozoa</taxon>
        <taxon>Arthropoda</taxon>
        <taxon>Hexapoda</taxon>
        <taxon>Insecta</taxon>
        <taxon>Pterygota</taxon>
        <taxon>Neoptera</taxon>
        <taxon>Endopterygota</taxon>
        <taxon>Hymenoptera</taxon>
        <taxon>Apocrita</taxon>
        <taxon>Proctotrupomorpha</taxon>
        <taxon>Chalcidoidea</taxon>
        <taxon>Pteromalidae</taxon>
        <taxon>Pteromalinae</taxon>
        <taxon>Trichomalopsis</taxon>
    </lineage>
</organism>
<dbReference type="GO" id="GO:0032807">
    <property type="term" value="C:DNA ligase IV complex"/>
    <property type="evidence" value="ECO:0007669"/>
    <property type="project" value="TreeGrafter"/>
</dbReference>
<feature type="compositionally biased region" description="Basic and acidic residues" evidence="2">
    <location>
        <begin position="237"/>
        <end position="270"/>
    </location>
</feature>
<dbReference type="Proteomes" id="UP000215335">
    <property type="component" value="Unassembled WGS sequence"/>
</dbReference>
<dbReference type="InterPro" id="IPR053962">
    <property type="entry name" value="XRCC4_CC"/>
</dbReference>
<accession>A0A232EW45</accession>
<dbReference type="PANTHER" id="PTHR28559:SF1">
    <property type="entry name" value="DNA REPAIR PROTEIN XRCC4"/>
    <property type="match status" value="1"/>
</dbReference>
<feature type="region of interest" description="Disordered" evidence="2">
    <location>
        <begin position="196"/>
        <end position="225"/>
    </location>
</feature>
<evidence type="ECO:0000259" key="3">
    <source>
        <dbReference type="Pfam" id="PF21924"/>
    </source>
</evidence>
<dbReference type="EMBL" id="NNAY01001916">
    <property type="protein sequence ID" value="OXU22580.1"/>
    <property type="molecule type" value="Genomic_DNA"/>
</dbReference>
<dbReference type="Pfam" id="PF21924">
    <property type="entry name" value="XRCC4_CC"/>
    <property type="match status" value="1"/>
</dbReference>
<dbReference type="Gene3D" id="1.20.5.370">
    <property type="match status" value="1"/>
</dbReference>
<dbReference type="SUPFAM" id="SSF58022">
    <property type="entry name" value="XRCC4, C-terminal oligomerization domain"/>
    <property type="match status" value="1"/>
</dbReference>
<evidence type="ECO:0000313" key="4">
    <source>
        <dbReference type="EMBL" id="OXU22580.1"/>
    </source>
</evidence>
<dbReference type="GO" id="GO:0005958">
    <property type="term" value="C:DNA-dependent protein kinase-DNA ligase 4 complex"/>
    <property type="evidence" value="ECO:0007669"/>
    <property type="project" value="TreeGrafter"/>
</dbReference>
<comment type="caution">
    <text evidence="4">The sequence shown here is derived from an EMBL/GenBank/DDBJ whole genome shotgun (WGS) entry which is preliminary data.</text>
</comment>
<dbReference type="InterPro" id="IPR010585">
    <property type="entry name" value="DNA_repair_prot_XRCC4"/>
</dbReference>
<gene>
    <name evidence="4" type="ORF">TSAR_014046</name>
</gene>
<feature type="domain" description="XRCC4 coiled-coil" evidence="3">
    <location>
        <begin position="114"/>
        <end position="185"/>
    </location>
</feature>